<dbReference type="InterPro" id="IPR008858">
    <property type="entry name" value="TROVE_dom"/>
</dbReference>
<accession>A0ABX6IS11</accession>
<dbReference type="Pfam" id="PF05731">
    <property type="entry name" value="TROVE"/>
    <property type="match status" value="1"/>
</dbReference>
<evidence type="ECO:0000313" key="9">
    <source>
        <dbReference type="EMBL" id="QHN37676.1"/>
    </source>
</evidence>
<feature type="compositionally biased region" description="Polar residues" evidence="7">
    <location>
        <begin position="1"/>
        <end position="18"/>
    </location>
</feature>
<evidence type="ECO:0000256" key="1">
    <source>
        <dbReference type="ARBA" id="ARBA00004496"/>
    </source>
</evidence>
<dbReference type="PROSITE" id="PS50988">
    <property type="entry name" value="TROVE"/>
    <property type="match status" value="1"/>
</dbReference>
<protein>
    <submittedName>
        <fullName evidence="9">TROVE domain-containing protein</fullName>
    </submittedName>
</protein>
<keyword evidence="5" id="KW-0694">RNA-binding</keyword>
<feature type="region of interest" description="Disordered" evidence="7">
    <location>
        <begin position="555"/>
        <end position="614"/>
    </location>
</feature>
<dbReference type="InterPro" id="IPR040322">
    <property type="entry name" value="TROVE2"/>
</dbReference>
<evidence type="ECO:0000256" key="7">
    <source>
        <dbReference type="SAM" id="MobiDB-lite"/>
    </source>
</evidence>
<evidence type="ECO:0000256" key="3">
    <source>
        <dbReference type="ARBA" id="ARBA00022490"/>
    </source>
</evidence>
<comment type="subcellular location">
    <subcellularLocation>
        <location evidence="1">Cytoplasm</location>
    </subcellularLocation>
</comment>
<dbReference type="SUPFAM" id="SSF53300">
    <property type="entry name" value="vWA-like"/>
    <property type="match status" value="1"/>
</dbReference>
<name>A0ABX6IS11_9ACTN</name>
<feature type="compositionally biased region" description="Basic residues" evidence="7">
    <location>
        <begin position="605"/>
        <end position="614"/>
    </location>
</feature>
<dbReference type="EMBL" id="CP045809">
    <property type="protein sequence ID" value="QHN37676.1"/>
    <property type="molecule type" value="Genomic_DNA"/>
</dbReference>
<keyword evidence="3" id="KW-0963">Cytoplasm</keyword>
<dbReference type="PANTHER" id="PTHR14202:SF0">
    <property type="entry name" value="RNA-BINDING PROTEIN RO60"/>
    <property type="match status" value="1"/>
</dbReference>
<keyword evidence="6" id="KW-0687">Ribonucleoprotein</keyword>
<keyword evidence="4" id="KW-0479">Metal-binding</keyword>
<dbReference type="InterPro" id="IPR036465">
    <property type="entry name" value="vWFA_dom_sf"/>
</dbReference>
<feature type="region of interest" description="Disordered" evidence="7">
    <location>
        <begin position="1"/>
        <end position="23"/>
    </location>
</feature>
<evidence type="ECO:0000256" key="6">
    <source>
        <dbReference type="ARBA" id="ARBA00023274"/>
    </source>
</evidence>
<evidence type="ECO:0000256" key="2">
    <source>
        <dbReference type="ARBA" id="ARBA00007814"/>
    </source>
</evidence>
<gene>
    <name evidence="9" type="ORF">GII31_17965</name>
</gene>
<evidence type="ECO:0000256" key="4">
    <source>
        <dbReference type="ARBA" id="ARBA00022723"/>
    </source>
</evidence>
<dbReference type="Gene3D" id="3.40.50.410">
    <property type="entry name" value="von Willebrand factor, type A domain"/>
    <property type="match status" value="1"/>
</dbReference>
<dbReference type="Proteomes" id="UP001059836">
    <property type="component" value="Chromosome"/>
</dbReference>
<organism evidence="9 10">
    <name type="scientific">Gordonia pseudamarae</name>
    <dbReference type="NCBI Taxonomy" id="2831662"/>
    <lineage>
        <taxon>Bacteria</taxon>
        <taxon>Bacillati</taxon>
        <taxon>Actinomycetota</taxon>
        <taxon>Actinomycetes</taxon>
        <taxon>Mycobacteriales</taxon>
        <taxon>Gordoniaceae</taxon>
        <taxon>Gordonia</taxon>
    </lineage>
</organism>
<feature type="domain" description="TROVE" evidence="8">
    <location>
        <begin position="14"/>
        <end position="352"/>
    </location>
</feature>
<dbReference type="SUPFAM" id="SSF140864">
    <property type="entry name" value="TROVE domain-like"/>
    <property type="match status" value="1"/>
</dbReference>
<proteinExistence type="inferred from homology"/>
<dbReference type="PANTHER" id="PTHR14202">
    <property type="entry name" value="60 KDA RIBONUCLEOPROTEIN SSA/RO"/>
    <property type="match status" value="1"/>
</dbReference>
<evidence type="ECO:0000259" key="8">
    <source>
        <dbReference type="PROSITE" id="PS50988"/>
    </source>
</evidence>
<evidence type="ECO:0000313" key="10">
    <source>
        <dbReference type="Proteomes" id="UP001059836"/>
    </source>
</evidence>
<reference evidence="9" key="1">
    <citation type="journal article" date="2021" name="Nat. Microbiol.">
        <title>Cocultivation of an ultrasmall environmental parasitic bacterium with lytic ability against bacteria associated with wastewater foams.</title>
        <authorList>
            <person name="Batinovic S."/>
            <person name="Rose J.J.A."/>
            <person name="Ratcliffe J."/>
            <person name="Seviour R.J."/>
            <person name="Petrovski S."/>
        </authorList>
    </citation>
    <scope>NUCLEOTIDE SEQUENCE</scope>
    <source>
        <strain evidence="9">CON9</strain>
    </source>
</reference>
<keyword evidence="10" id="KW-1185">Reference proteome</keyword>
<dbReference type="InterPro" id="IPR037214">
    <property type="entry name" value="TROVE_dom_sf"/>
</dbReference>
<sequence length="614" mass="67124">MAASGIQTSTHSDTTTFGGQRGYSHDPRSELFLSAVSSLTDNTFYESESGRLTRQRVLVGDIAVGDPRWMLSFLRWLRDDARIRTASLIIAADAVHARLAAGAADNLAPGERGINRQLIEVVLQRPDEPGEMLAYWHSQYGRTVPKPVKRGVADAVVRLYHQRSLLKYDGTSKGFRFGDVIELTHPKASSPQQGALFRYAIDRRHNRDTIDIGDLPMIVERERLKAQPAELIHRLADQGTLPDILAAAGMTWEAVPSLVDGPWTPQLWESIIPSMGVMALARNLRNFDAAGVSPQMAQLVSEKLSDAAGVERSRILPMRLLSAYRAAPSVRWHAPLEAALQHSLAAIPRLDGHTLILVDRSGSMFYSTSQRSDLTFADTAAVFGTALALRAKRATLVEFGTLSNQVHVPKGGSVLPMLSRFSDLGGTDTARALRGHLRPEHTRVVILTDEQYTGHGADPGAVVPAHVPLHTFNLVGYRQAHAAGSSNRYWYGGLSDASWPLIMLNENSSRGRWPWDAVKPATGEPKSGNPKPDKPTVTVSETVTVLSDSGAHNQYAEPGIGPQTVVGPDTLVWSPSGEGTQPMQIPMPVDAGYRPHDDVPPSTRKWWHLGRNRD</sequence>
<evidence type="ECO:0000256" key="5">
    <source>
        <dbReference type="ARBA" id="ARBA00022884"/>
    </source>
</evidence>
<comment type="similarity">
    <text evidence="2">Belongs to the Ro 60 kDa family.</text>
</comment>